<evidence type="ECO:0000313" key="1">
    <source>
        <dbReference type="EMBL" id="QHT21994.1"/>
    </source>
</evidence>
<dbReference type="EMBL" id="MN739700">
    <property type="protein sequence ID" value="QHT21994.1"/>
    <property type="molecule type" value="Genomic_DNA"/>
</dbReference>
<accession>A0A6C0DYZ3</accession>
<proteinExistence type="predicted"/>
<sequence>MNDKLNELFVEFELVKILWEYYGIEYKPTVNSKDIELLGLKSIFNEDQLVLLLLEYWNLTEEETEILKLIAIREPEEINEKLMTDMCEPINWWFMDNTCLLPIYWFVSPENKFNLRIPVLKYVPYFNKLIDEKYDEELECINGKCPVCLENVIDCDDTRCDKSYCKCLPEMLWDTKSVIFSCNYPNQMIKPILETILKMMTMTSNLKYYNYSYRYPIEYLWYRIFGEIICLS</sequence>
<reference evidence="1" key="1">
    <citation type="journal article" date="2020" name="Nature">
        <title>Giant virus diversity and host interactions through global metagenomics.</title>
        <authorList>
            <person name="Schulz F."/>
            <person name="Roux S."/>
            <person name="Paez-Espino D."/>
            <person name="Jungbluth S."/>
            <person name="Walsh D.A."/>
            <person name="Denef V.J."/>
            <person name="McMahon K.D."/>
            <person name="Konstantinidis K.T."/>
            <person name="Eloe-Fadrosh E.A."/>
            <person name="Kyrpides N.C."/>
            <person name="Woyke T."/>
        </authorList>
    </citation>
    <scope>NUCLEOTIDE SEQUENCE</scope>
    <source>
        <strain evidence="1">GVMAG-M-3300023179-103</strain>
    </source>
</reference>
<organism evidence="1">
    <name type="scientific">viral metagenome</name>
    <dbReference type="NCBI Taxonomy" id="1070528"/>
    <lineage>
        <taxon>unclassified sequences</taxon>
        <taxon>metagenomes</taxon>
        <taxon>organismal metagenomes</taxon>
    </lineage>
</organism>
<name>A0A6C0DYZ3_9ZZZZ</name>
<protein>
    <submittedName>
        <fullName evidence="1">Uncharacterized protein</fullName>
    </submittedName>
</protein>
<dbReference type="AlphaFoldDB" id="A0A6C0DYZ3"/>